<evidence type="ECO:0000313" key="11">
    <source>
        <dbReference type="WBParaSite" id="SSLN_0000658701-mRNA-1"/>
    </source>
</evidence>
<reference evidence="11" key="1">
    <citation type="submission" date="2016-06" db="UniProtKB">
        <authorList>
            <consortium name="WormBaseParasite"/>
        </authorList>
    </citation>
    <scope>IDENTIFICATION</scope>
</reference>
<accession>A0A183SQ87</accession>
<dbReference type="AlphaFoldDB" id="A0A183SQ87"/>
<keyword evidence="3 8" id="KW-0217">Developmental protein</keyword>
<dbReference type="EMBL" id="UYSU01033665">
    <property type="protein sequence ID" value="VDL92770.1"/>
    <property type="molecule type" value="Genomic_DNA"/>
</dbReference>
<comment type="function">
    <text evidence="8">Ligand for members of the frizzled family of seven transmembrane receptors.</text>
</comment>
<evidence type="ECO:0000256" key="1">
    <source>
        <dbReference type="ARBA" id="ARBA00004498"/>
    </source>
</evidence>
<name>A0A183SQ87_SCHSO</name>
<evidence type="ECO:0000313" key="9">
    <source>
        <dbReference type="EMBL" id="VDL92770.1"/>
    </source>
</evidence>
<dbReference type="OrthoDB" id="5945655at2759"/>
<evidence type="ECO:0000256" key="3">
    <source>
        <dbReference type="ARBA" id="ARBA00022473"/>
    </source>
</evidence>
<dbReference type="GO" id="GO:0045165">
    <property type="term" value="P:cell fate commitment"/>
    <property type="evidence" value="ECO:0007669"/>
    <property type="project" value="TreeGrafter"/>
</dbReference>
<keyword evidence="4" id="KW-0964">Secreted</keyword>
<dbReference type="GO" id="GO:0005125">
    <property type="term" value="F:cytokine activity"/>
    <property type="evidence" value="ECO:0007669"/>
    <property type="project" value="TreeGrafter"/>
</dbReference>
<comment type="subcellular location">
    <subcellularLocation>
        <location evidence="1 8">Secreted</location>
        <location evidence="1 8">Extracellular space</location>
        <location evidence="1 8">Extracellular matrix</location>
    </subcellularLocation>
</comment>
<dbReference type="InterPro" id="IPR005817">
    <property type="entry name" value="Wnt"/>
</dbReference>
<dbReference type="GO" id="GO:0005109">
    <property type="term" value="F:frizzled binding"/>
    <property type="evidence" value="ECO:0007669"/>
    <property type="project" value="TreeGrafter"/>
</dbReference>
<dbReference type="STRING" id="70667.A0A183SQ87"/>
<dbReference type="PRINTS" id="PR01349">
    <property type="entry name" value="WNTPROTEIN"/>
</dbReference>
<evidence type="ECO:0000256" key="5">
    <source>
        <dbReference type="ARBA" id="ARBA00022530"/>
    </source>
</evidence>
<comment type="similarity">
    <text evidence="2 8">Belongs to the Wnt family.</text>
</comment>
<dbReference type="PANTHER" id="PTHR12027:SF102">
    <property type="entry name" value="PROTEIN WNT"/>
    <property type="match status" value="1"/>
</dbReference>
<protein>
    <recommendedName>
        <fullName evidence="8">Protein Wnt</fullName>
    </recommendedName>
</protein>
<organism evidence="11">
    <name type="scientific">Schistocephalus solidus</name>
    <name type="common">Tapeworm</name>
    <dbReference type="NCBI Taxonomy" id="70667"/>
    <lineage>
        <taxon>Eukaryota</taxon>
        <taxon>Metazoa</taxon>
        <taxon>Spiralia</taxon>
        <taxon>Lophotrochozoa</taxon>
        <taxon>Platyhelminthes</taxon>
        <taxon>Cestoda</taxon>
        <taxon>Eucestoda</taxon>
        <taxon>Diphyllobothriidea</taxon>
        <taxon>Diphyllobothriidae</taxon>
        <taxon>Schistocephalus</taxon>
    </lineage>
</organism>
<evidence type="ECO:0000256" key="4">
    <source>
        <dbReference type="ARBA" id="ARBA00022525"/>
    </source>
</evidence>
<evidence type="ECO:0000256" key="8">
    <source>
        <dbReference type="RuleBase" id="RU003500"/>
    </source>
</evidence>
<dbReference type="SMART" id="SM00097">
    <property type="entry name" value="WNT1"/>
    <property type="match status" value="1"/>
</dbReference>
<keyword evidence="5" id="KW-0272">Extracellular matrix</keyword>
<sequence>MHAVLKSAQAVFYYCPQIFKDRRWNCSSVELLPYTTPDLRRGTREQAVVYALASATLMFEVARRCAMNKVVGCECGTENWDIPPHPHMVDEPLDTDEKTPIQYHWGGCADNIHVGREYTKAFLGIRRDAPPTPRRIPVEYRSSSPFAQPGERFSMPFRLQPRKAVNSKNVMRTVNLHNYKVGIKTAKHASVEYGNLLIAKEFNYGSYVPRVVHHGELVFIEHSPDYCDRDPLLGSVGTHGRSCTMDSGKKGHSEHCNNMCCGRGTRHYNETIMDNCNCRMTKQFKVICEQCKKVVRRSVCL</sequence>
<dbReference type="GO" id="GO:0030182">
    <property type="term" value="P:neuron differentiation"/>
    <property type="evidence" value="ECO:0007669"/>
    <property type="project" value="TreeGrafter"/>
</dbReference>
<evidence type="ECO:0000256" key="2">
    <source>
        <dbReference type="ARBA" id="ARBA00005683"/>
    </source>
</evidence>
<evidence type="ECO:0000256" key="7">
    <source>
        <dbReference type="ARBA" id="ARBA00023157"/>
    </source>
</evidence>
<keyword evidence="7" id="KW-1015">Disulfide bond</keyword>
<reference evidence="9 10" key="2">
    <citation type="submission" date="2018-11" db="EMBL/GenBank/DDBJ databases">
        <authorList>
            <consortium name="Pathogen Informatics"/>
        </authorList>
    </citation>
    <scope>NUCLEOTIDE SEQUENCE [LARGE SCALE GENOMIC DNA]</scope>
    <source>
        <strain evidence="9 10">NST_G2</strain>
    </source>
</reference>
<dbReference type="InterPro" id="IPR043158">
    <property type="entry name" value="Wnt_C"/>
</dbReference>
<gene>
    <name evidence="9" type="ORF">SSLN_LOCUS6385</name>
</gene>
<dbReference type="GO" id="GO:0060070">
    <property type="term" value="P:canonical Wnt signaling pathway"/>
    <property type="evidence" value="ECO:0007669"/>
    <property type="project" value="TreeGrafter"/>
</dbReference>
<dbReference type="GO" id="GO:0005615">
    <property type="term" value="C:extracellular space"/>
    <property type="evidence" value="ECO:0007669"/>
    <property type="project" value="TreeGrafter"/>
</dbReference>
<evidence type="ECO:0000313" key="10">
    <source>
        <dbReference type="Proteomes" id="UP000275846"/>
    </source>
</evidence>
<proteinExistence type="inferred from homology"/>
<dbReference type="Proteomes" id="UP000275846">
    <property type="component" value="Unassembled WGS sequence"/>
</dbReference>
<dbReference type="PANTHER" id="PTHR12027">
    <property type="entry name" value="WNT RELATED"/>
    <property type="match status" value="1"/>
</dbReference>
<keyword evidence="10" id="KW-1185">Reference proteome</keyword>
<dbReference type="Gene3D" id="3.30.2460.20">
    <property type="match status" value="1"/>
</dbReference>
<dbReference type="Pfam" id="PF00110">
    <property type="entry name" value="wnt"/>
    <property type="match status" value="2"/>
</dbReference>
<dbReference type="WBParaSite" id="SSLN_0000658701-mRNA-1">
    <property type="protein sequence ID" value="SSLN_0000658701-mRNA-1"/>
    <property type="gene ID" value="SSLN_0000658701"/>
</dbReference>
<evidence type="ECO:0000256" key="6">
    <source>
        <dbReference type="ARBA" id="ARBA00022687"/>
    </source>
</evidence>
<keyword evidence="6 8" id="KW-0879">Wnt signaling pathway</keyword>